<evidence type="ECO:0000256" key="1">
    <source>
        <dbReference type="ARBA" id="ARBA00022500"/>
    </source>
</evidence>
<dbReference type="Proteomes" id="UP000254958">
    <property type="component" value="Unassembled WGS sequence"/>
</dbReference>
<dbReference type="GO" id="GO:0020037">
    <property type="term" value="F:heme binding"/>
    <property type="evidence" value="ECO:0007669"/>
    <property type="project" value="InterPro"/>
</dbReference>
<evidence type="ECO:0000313" key="7">
    <source>
        <dbReference type="EMBL" id="RDI36729.1"/>
    </source>
</evidence>
<dbReference type="PROSITE" id="PS50111">
    <property type="entry name" value="CHEMOTAXIS_TRANSDUC_2"/>
    <property type="match status" value="1"/>
</dbReference>
<proteinExistence type="inferred from homology"/>
<dbReference type="RefSeq" id="WP_170143223.1">
    <property type="nucleotide sequence ID" value="NZ_BJMI01000017.1"/>
</dbReference>
<keyword evidence="3" id="KW-0807">Transducer</keyword>
<evidence type="ECO:0000313" key="6">
    <source>
        <dbReference type="EMBL" id="MBB2187188.1"/>
    </source>
</evidence>
<dbReference type="InterPro" id="IPR051310">
    <property type="entry name" value="MCP_chemotaxis"/>
</dbReference>
<dbReference type="EMBL" id="JABEQI010000007">
    <property type="protein sequence ID" value="MBB2187188.1"/>
    <property type="molecule type" value="Genomic_DNA"/>
</dbReference>
<evidence type="ECO:0000256" key="2">
    <source>
        <dbReference type="ARBA" id="ARBA00029447"/>
    </source>
</evidence>
<dbReference type="GO" id="GO:0007165">
    <property type="term" value="P:signal transduction"/>
    <property type="evidence" value="ECO:0007669"/>
    <property type="project" value="UniProtKB-KW"/>
</dbReference>
<dbReference type="SUPFAM" id="SSF58104">
    <property type="entry name" value="Methyl-accepting chemotaxis protein (MCP) signaling domain"/>
    <property type="match status" value="1"/>
</dbReference>
<dbReference type="Pfam" id="PF00015">
    <property type="entry name" value="MCPsignal"/>
    <property type="match status" value="1"/>
</dbReference>
<evidence type="ECO:0000313" key="9">
    <source>
        <dbReference type="Proteomes" id="UP000562982"/>
    </source>
</evidence>
<dbReference type="Gene3D" id="1.10.287.950">
    <property type="entry name" value="Methyl-accepting chemotaxis protein"/>
    <property type="match status" value="1"/>
</dbReference>
<evidence type="ECO:0000313" key="8">
    <source>
        <dbReference type="Proteomes" id="UP000254958"/>
    </source>
</evidence>
<dbReference type="InterPro" id="IPR044398">
    <property type="entry name" value="Globin-sensor_dom"/>
</dbReference>
<dbReference type="PANTHER" id="PTHR43531">
    <property type="entry name" value="PROTEIN ICFG"/>
    <property type="match status" value="1"/>
</dbReference>
<dbReference type="GO" id="GO:0006935">
    <property type="term" value="P:chemotaxis"/>
    <property type="evidence" value="ECO:0007669"/>
    <property type="project" value="UniProtKB-KW"/>
</dbReference>
<dbReference type="Proteomes" id="UP000562982">
    <property type="component" value="Unassembled WGS sequence"/>
</dbReference>
<gene>
    <name evidence="7" type="ORF">C7453_10820</name>
    <name evidence="6" type="ORF">HLH32_12495</name>
</gene>
<dbReference type="GO" id="GO:0004888">
    <property type="term" value="F:transmembrane signaling receptor activity"/>
    <property type="evidence" value="ECO:0007669"/>
    <property type="project" value="InterPro"/>
</dbReference>
<sequence length="522" mass="55575">MSAHPEAKKTPRQNRADIEKLKRTLNFMEMAETNCQAIREVGDVIERELPEALDRLYARIRKVPEIYNLFSSEDEIERAKRAQRNHWKSISAAELGAEYAARVHAIGTVHARIGLEPAWYIGGYAIIVDHLVHAIVNHFQPGRSLFPGHSAQAAEQMADTIASLCKAVFLEMDLTISVYLEEAERAREVAREEAIRKEQELVAGSFGAVIGRIAERDLSGRVRDDLPPAYLTLRENLNSAMGALSGTLGAVLDTTQAIDRAAAEISRAAHDMAGRTERQAASVERTAATVEQVSATVSETATRVAEAEDFVVQCGDVTGRFGGMIERVQSTMGDIAASSDAIALITDVMDGIATRTNLLALNTAIEAARAGEAGNSFKILAKEIRDLATRAAEASKEVRGLVKTSRVQVATGVTAMGEATAAIGSIIAGVNEIGSHLKDIAVAAREQAAALQDINGAVATIDQGTRQNAAMAEQTSAASSAMAEQAAGLKVQLSGFRLGRQTGAAPAPVRLAQAGARYADVG</sequence>
<dbReference type="Gene3D" id="1.10.490.10">
    <property type="entry name" value="Globins"/>
    <property type="match status" value="1"/>
</dbReference>
<protein>
    <submittedName>
        <fullName evidence="6">Globin-coupled sensor protein</fullName>
    </submittedName>
    <submittedName>
        <fullName evidence="7">Methyl-accepting chemotaxis protein</fullName>
    </submittedName>
</protein>
<name>A0A370G1F8_GLULI</name>
<keyword evidence="1" id="KW-0145">Chemotaxis</keyword>
<reference evidence="7 8" key="1">
    <citation type="submission" date="2018-07" db="EMBL/GenBank/DDBJ databases">
        <title>Genomic Encyclopedia of Type Strains, Phase IV (KMG-IV): sequencing the most valuable type-strain genomes for metagenomic binning, comparative biology and taxonomic classification.</title>
        <authorList>
            <person name="Goeker M."/>
        </authorList>
    </citation>
    <scope>NUCLEOTIDE SEQUENCE [LARGE SCALE GENOMIC DNA]</scope>
    <source>
        <strain evidence="7 8">DSM 5603</strain>
    </source>
</reference>
<feature type="domain" description="T-SNARE coiled-coil homology" evidence="5">
    <location>
        <begin position="253"/>
        <end position="307"/>
    </location>
</feature>
<dbReference type="SUPFAM" id="SSF46458">
    <property type="entry name" value="Globin-like"/>
    <property type="match status" value="1"/>
</dbReference>
<evidence type="ECO:0000256" key="3">
    <source>
        <dbReference type="PROSITE-ProRule" id="PRU00284"/>
    </source>
</evidence>
<dbReference type="AlphaFoldDB" id="A0A370G1F8"/>
<evidence type="ECO:0000259" key="5">
    <source>
        <dbReference type="PROSITE" id="PS50192"/>
    </source>
</evidence>
<dbReference type="PRINTS" id="PR00260">
    <property type="entry name" value="CHEMTRNSDUCR"/>
</dbReference>
<dbReference type="GO" id="GO:0016020">
    <property type="term" value="C:membrane"/>
    <property type="evidence" value="ECO:0007669"/>
    <property type="project" value="InterPro"/>
</dbReference>
<dbReference type="Pfam" id="PF11563">
    <property type="entry name" value="Protoglobin"/>
    <property type="match status" value="1"/>
</dbReference>
<dbReference type="InterPro" id="IPR004089">
    <property type="entry name" value="MCPsignal_dom"/>
</dbReference>
<dbReference type="InterPro" id="IPR004090">
    <property type="entry name" value="Chemotax_Me-accpt_rcpt"/>
</dbReference>
<dbReference type="SMART" id="SM00283">
    <property type="entry name" value="MA"/>
    <property type="match status" value="1"/>
</dbReference>
<dbReference type="InterPro" id="IPR012292">
    <property type="entry name" value="Globin/Proto"/>
</dbReference>
<dbReference type="InterPro" id="IPR009050">
    <property type="entry name" value="Globin-like_sf"/>
</dbReference>
<dbReference type="PROSITE" id="PS50192">
    <property type="entry name" value="T_SNARE"/>
    <property type="match status" value="1"/>
</dbReference>
<comment type="similarity">
    <text evidence="2">Belongs to the methyl-accepting chemotaxis (MCP) protein family.</text>
</comment>
<keyword evidence="8" id="KW-1185">Reference proteome</keyword>
<reference evidence="6 9" key="2">
    <citation type="submission" date="2020-04" db="EMBL/GenBank/DDBJ databases">
        <title>Description of novel Gluconacetobacter.</title>
        <authorList>
            <person name="Sombolestani A."/>
        </authorList>
    </citation>
    <scope>NUCLEOTIDE SEQUENCE [LARGE SCALE GENOMIC DNA]</scope>
    <source>
        <strain evidence="6 9">LMG 1382</strain>
    </source>
</reference>
<feature type="domain" description="Methyl-accepting transducer" evidence="4">
    <location>
        <begin position="254"/>
        <end position="483"/>
    </location>
</feature>
<accession>A0A370G1F8</accession>
<evidence type="ECO:0000259" key="4">
    <source>
        <dbReference type="PROSITE" id="PS50111"/>
    </source>
</evidence>
<dbReference type="EMBL" id="QQAW01000008">
    <property type="protein sequence ID" value="RDI36729.1"/>
    <property type="molecule type" value="Genomic_DNA"/>
</dbReference>
<dbReference type="GO" id="GO:0019825">
    <property type="term" value="F:oxygen binding"/>
    <property type="evidence" value="ECO:0007669"/>
    <property type="project" value="InterPro"/>
</dbReference>
<comment type="caution">
    <text evidence="7">The sequence shown here is derived from an EMBL/GenBank/DDBJ whole genome shotgun (WGS) entry which is preliminary data.</text>
</comment>
<organism evidence="7 8">
    <name type="scientific">Gluconacetobacter liquefaciens</name>
    <name type="common">Acetobacter liquefaciens</name>
    <dbReference type="NCBI Taxonomy" id="89584"/>
    <lineage>
        <taxon>Bacteria</taxon>
        <taxon>Pseudomonadati</taxon>
        <taxon>Pseudomonadota</taxon>
        <taxon>Alphaproteobacteria</taxon>
        <taxon>Acetobacterales</taxon>
        <taxon>Acetobacteraceae</taxon>
        <taxon>Gluconacetobacter</taxon>
    </lineage>
</organism>
<dbReference type="CDD" id="cd01068">
    <property type="entry name" value="globin_sensor"/>
    <property type="match status" value="1"/>
</dbReference>
<dbReference type="InterPro" id="IPR000727">
    <property type="entry name" value="T_SNARE_dom"/>
</dbReference>
<dbReference type="InterPro" id="IPR039379">
    <property type="entry name" value="Protoglobin_sensor_dom"/>
</dbReference>
<dbReference type="PANTHER" id="PTHR43531:SF11">
    <property type="entry name" value="METHYL-ACCEPTING CHEMOTAXIS PROTEIN 3"/>
    <property type="match status" value="1"/>
</dbReference>